<dbReference type="EMBL" id="LR134182">
    <property type="protein sequence ID" value="VEB43639.1"/>
    <property type="molecule type" value="Genomic_DNA"/>
</dbReference>
<dbReference type="InterPro" id="IPR008794">
    <property type="entry name" value="Pro_racemase_fam"/>
</dbReference>
<accession>A0A3S4J2B2</accession>
<dbReference type="SUPFAM" id="SSF54506">
    <property type="entry name" value="Diaminopimelate epimerase-like"/>
    <property type="match status" value="1"/>
</dbReference>
<evidence type="ECO:0000256" key="1">
    <source>
        <dbReference type="ARBA" id="ARBA00007529"/>
    </source>
</evidence>
<evidence type="ECO:0000313" key="2">
    <source>
        <dbReference type="EMBL" id="VEB43639.1"/>
    </source>
</evidence>
<sequence>MADKRDALRERHDQWRRACLLEPRGSDVLVGALYCEPVSPTPPAG</sequence>
<proteinExistence type="inferred from homology"/>
<reference evidence="2 3" key="1">
    <citation type="submission" date="2018-12" db="EMBL/GenBank/DDBJ databases">
        <authorList>
            <consortium name="Pathogen Informatics"/>
        </authorList>
    </citation>
    <scope>NUCLEOTIDE SEQUENCE [LARGE SCALE GENOMIC DNA]</scope>
    <source>
        <strain evidence="2 3">NCTC9695</strain>
    </source>
</reference>
<keyword evidence="2" id="KW-0413">Isomerase</keyword>
<comment type="similarity">
    <text evidence="1">Belongs to the proline racemase family.</text>
</comment>
<dbReference type="Gene3D" id="3.10.310.10">
    <property type="entry name" value="Diaminopimelate Epimerase, Chain A, domain 1"/>
    <property type="match status" value="1"/>
</dbReference>
<organism evidence="2 3">
    <name type="scientific">Chromobacterium violaceum</name>
    <dbReference type="NCBI Taxonomy" id="536"/>
    <lineage>
        <taxon>Bacteria</taxon>
        <taxon>Pseudomonadati</taxon>
        <taxon>Pseudomonadota</taxon>
        <taxon>Betaproteobacteria</taxon>
        <taxon>Neisseriales</taxon>
        <taxon>Chromobacteriaceae</taxon>
        <taxon>Chromobacterium</taxon>
    </lineage>
</organism>
<evidence type="ECO:0000313" key="3">
    <source>
        <dbReference type="Proteomes" id="UP000275777"/>
    </source>
</evidence>
<dbReference type="Proteomes" id="UP000275777">
    <property type="component" value="Chromosome"/>
</dbReference>
<dbReference type="AlphaFoldDB" id="A0A3S4J2B2"/>
<dbReference type="Pfam" id="PF05544">
    <property type="entry name" value="Pro_racemase"/>
    <property type="match status" value="1"/>
</dbReference>
<dbReference type="EC" id="5.1.1.8" evidence="2"/>
<protein>
    <submittedName>
        <fullName evidence="2">4-hydroxyproline epimerase</fullName>
        <ecNumber evidence="2">5.1.1.8</ecNumber>
    </submittedName>
</protein>
<gene>
    <name evidence="2" type="ORF">NCTC9695_04098</name>
</gene>
<dbReference type="GO" id="GO:0047580">
    <property type="term" value="F:4-hydroxyproline epimerase activity"/>
    <property type="evidence" value="ECO:0007669"/>
    <property type="project" value="UniProtKB-EC"/>
</dbReference>
<name>A0A3S4J2B2_CHRVL</name>